<reference evidence="1" key="1">
    <citation type="submission" date="2022-12" db="EMBL/GenBank/DDBJ databases">
        <title>Marinomonas 15G1-11 sp. nov, isolated from marine algae.</title>
        <authorList>
            <person name="Butt M."/>
            <person name="Choi D.G."/>
            <person name="Kim J.M."/>
            <person name="Lee J.K."/>
            <person name="Baek J.H."/>
            <person name="Jeon C.O."/>
        </authorList>
    </citation>
    <scope>NUCLEOTIDE SEQUENCE</scope>
    <source>
        <strain evidence="1">15G1-11</strain>
    </source>
</reference>
<dbReference type="RefSeq" id="WP_269124057.1">
    <property type="nucleotide sequence ID" value="NZ_JAPUBN010000013.1"/>
</dbReference>
<sequence length="894" mass="96052">MDTMLLKSNTDAQDQFVLIKNTLTALVGLFDAAPSAELFAGFMGSLSTGATLDELVDNWVASEEFALLYSPDLTNEAFAQRFVRNLLGSDTTEANLAEGEAFILARMNEGMTKGQAAFAGVQALSTLPYTAGYWFYSAREALANKVNVAAYYVASYGGIVEPEKDANMSGEPLYYLQGILDGVNSYADSVTTQHLFIDEGRSASVPPSLTVVADSIMGTAVDDTILGSTFEGQMTLQTDDTIDGRLGNDTLEAKVVASDMEGLSPSITSVENVRFQARKTDTETSTPVVINATHMDGTRRFTSTSSDNDLILRHIQPPSHLTTLVLQDSASNVNLKASFDNVTSPKGFVGQSQLRLEILDLDSSAKTGEPLAFNPYIGVRVQLGDQLIDISMPGYYAHTYEDLIKSLNYSLRLQGIENIEATLGNSTFAKFNSDDGIRYSGTEIRLTYTGLETFKGIGWIAEGVLPGFNVHTAIIDAALSEDTYTQTNLVLDNAGQGEQGGEVLIESDNAVAINRVNVRVEDSSWVSRLATTEGKLQQVVVTNAKDHSGDLRIGHASGEEGLQEVQRFDASAMTGSVDLTATLGLQALSLAQKYNGLGGIRTEADEDFIYQTGSANDRVVLTVAETPLSYEDFVLAIATLDGDDNVTFTIQSNETGNTQSPRAETDMAWYQHQASLDNVRIATGKGNDAITLIGRGEVQVNLGAGTDTLTLSNSEYSRAIVEFTEYDQGHLSIAHFQAGSAGDVLDFSAYLTSNSTTSTNRADIHLNTSDMAQANSISIIDFVAGVGTQSNETFANLTADHVRIALNSRHVDSQYGNGVEGIDAGDLSAASTSLEDASLKDAKDYLVLIHNEANQGEYKAFHLTSKGTTQFETATLIGTLDLGEEQTFSVENFM</sequence>
<organism evidence="1 2">
    <name type="scientific">Marinomonas phaeophyticola</name>
    <dbReference type="NCBI Taxonomy" id="3004091"/>
    <lineage>
        <taxon>Bacteria</taxon>
        <taxon>Pseudomonadati</taxon>
        <taxon>Pseudomonadota</taxon>
        <taxon>Gammaproteobacteria</taxon>
        <taxon>Oceanospirillales</taxon>
        <taxon>Oceanospirillaceae</taxon>
        <taxon>Marinomonas</taxon>
    </lineage>
</organism>
<accession>A0ABT4JSP7</accession>
<proteinExistence type="predicted"/>
<protein>
    <submittedName>
        <fullName evidence="1">Uncharacterized protein</fullName>
    </submittedName>
</protein>
<comment type="caution">
    <text evidence="1">The sequence shown here is derived from an EMBL/GenBank/DDBJ whole genome shotgun (WGS) entry which is preliminary data.</text>
</comment>
<dbReference type="EMBL" id="JAPUBN010000013">
    <property type="protein sequence ID" value="MCZ2721354.1"/>
    <property type="molecule type" value="Genomic_DNA"/>
</dbReference>
<name>A0ABT4JSP7_9GAMM</name>
<dbReference type="Proteomes" id="UP001149719">
    <property type="component" value="Unassembled WGS sequence"/>
</dbReference>
<gene>
    <name evidence="1" type="ORF">O1D97_06750</name>
</gene>
<keyword evidence="2" id="KW-1185">Reference proteome</keyword>
<evidence type="ECO:0000313" key="1">
    <source>
        <dbReference type="EMBL" id="MCZ2721354.1"/>
    </source>
</evidence>
<evidence type="ECO:0000313" key="2">
    <source>
        <dbReference type="Proteomes" id="UP001149719"/>
    </source>
</evidence>